<evidence type="ECO:0000313" key="2">
    <source>
        <dbReference type="EMBL" id="THC97583.1"/>
    </source>
</evidence>
<dbReference type="VEuPathDB" id="FungiDB:EYZ11_002938"/>
<sequence>MTSTLILESKSEIMLCIPPSTVSDIANEKEFDENTIHDNDERQESRTQTMRQMNTPLEHD</sequence>
<dbReference type="EMBL" id="SOSA01000070">
    <property type="protein sequence ID" value="THC97583.1"/>
    <property type="molecule type" value="Genomic_DNA"/>
</dbReference>
<name>A0A4S3JPI0_9EURO</name>
<evidence type="ECO:0000313" key="3">
    <source>
        <dbReference type="Proteomes" id="UP000308092"/>
    </source>
</evidence>
<feature type="compositionally biased region" description="Polar residues" evidence="1">
    <location>
        <begin position="46"/>
        <end position="60"/>
    </location>
</feature>
<protein>
    <submittedName>
        <fullName evidence="2">Uncharacterized protein</fullName>
    </submittedName>
</protein>
<proteinExistence type="predicted"/>
<dbReference type="AlphaFoldDB" id="A0A4S3JPI0"/>
<comment type="caution">
    <text evidence="2">The sequence shown here is derived from an EMBL/GenBank/DDBJ whole genome shotgun (WGS) entry which is preliminary data.</text>
</comment>
<accession>A0A4S3JPI0</accession>
<feature type="region of interest" description="Disordered" evidence="1">
    <location>
        <begin position="30"/>
        <end position="60"/>
    </location>
</feature>
<dbReference type="Proteomes" id="UP000308092">
    <property type="component" value="Unassembled WGS sequence"/>
</dbReference>
<reference evidence="2 3" key="1">
    <citation type="submission" date="2019-03" db="EMBL/GenBank/DDBJ databases">
        <title>The genome sequence of a newly discovered highly antifungal drug resistant Aspergillus species, Aspergillus tanneri NIH 1004.</title>
        <authorList>
            <person name="Mounaud S."/>
            <person name="Singh I."/>
            <person name="Joardar V."/>
            <person name="Pakala S."/>
            <person name="Pakala S."/>
            <person name="Venepally P."/>
            <person name="Hoover J."/>
            <person name="Nierman W."/>
            <person name="Chung J."/>
            <person name="Losada L."/>
        </authorList>
    </citation>
    <scope>NUCLEOTIDE SEQUENCE [LARGE SCALE GENOMIC DNA]</scope>
    <source>
        <strain evidence="2 3">NIH1004</strain>
    </source>
</reference>
<evidence type="ECO:0000256" key="1">
    <source>
        <dbReference type="SAM" id="MobiDB-lite"/>
    </source>
</evidence>
<gene>
    <name evidence="2" type="ORF">EYZ11_002938</name>
</gene>
<keyword evidence="3" id="KW-1185">Reference proteome</keyword>
<feature type="compositionally biased region" description="Basic and acidic residues" evidence="1">
    <location>
        <begin position="30"/>
        <end position="45"/>
    </location>
</feature>
<organism evidence="2 3">
    <name type="scientific">Aspergillus tanneri</name>
    <dbReference type="NCBI Taxonomy" id="1220188"/>
    <lineage>
        <taxon>Eukaryota</taxon>
        <taxon>Fungi</taxon>
        <taxon>Dikarya</taxon>
        <taxon>Ascomycota</taxon>
        <taxon>Pezizomycotina</taxon>
        <taxon>Eurotiomycetes</taxon>
        <taxon>Eurotiomycetidae</taxon>
        <taxon>Eurotiales</taxon>
        <taxon>Aspergillaceae</taxon>
        <taxon>Aspergillus</taxon>
        <taxon>Aspergillus subgen. Circumdati</taxon>
    </lineage>
</organism>